<dbReference type="InterPro" id="IPR035906">
    <property type="entry name" value="MetI-like_sf"/>
</dbReference>
<proteinExistence type="inferred from homology"/>
<feature type="transmembrane region" description="Helical" evidence="5">
    <location>
        <begin position="122"/>
        <end position="143"/>
    </location>
</feature>
<dbReference type="CDD" id="cd06261">
    <property type="entry name" value="TM_PBP2"/>
    <property type="match status" value="1"/>
</dbReference>
<keyword evidence="2 5" id="KW-0812">Transmembrane</keyword>
<feature type="transmembrane region" description="Helical" evidence="5">
    <location>
        <begin position="86"/>
        <end position="110"/>
    </location>
</feature>
<dbReference type="PANTHER" id="PTHR43879:SF1">
    <property type="entry name" value="GLUCOSE IMPORT SYSTEM PERMEASE PROTEIN GLCU"/>
    <property type="match status" value="1"/>
</dbReference>
<keyword evidence="3 5" id="KW-1133">Transmembrane helix</keyword>
<accession>A0ABZ0CR91</accession>
<feature type="transmembrane region" description="Helical" evidence="5">
    <location>
        <begin position="196"/>
        <end position="219"/>
    </location>
</feature>
<gene>
    <name evidence="7" type="ORF">RXV79_21645</name>
</gene>
<dbReference type="EMBL" id="CP136336">
    <property type="protein sequence ID" value="WOB07502.1"/>
    <property type="molecule type" value="Genomic_DNA"/>
</dbReference>
<organism evidence="7 8">
    <name type="scientific">Piscinibacter gummiphilus</name>
    <dbReference type="NCBI Taxonomy" id="946333"/>
    <lineage>
        <taxon>Bacteria</taxon>
        <taxon>Pseudomonadati</taxon>
        <taxon>Pseudomonadota</taxon>
        <taxon>Betaproteobacteria</taxon>
        <taxon>Burkholderiales</taxon>
        <taxon>Sphaerotilaceae</taxon>
        <taxon>Piscinibacter</taxon>
    </lineage>
</organism>
<comment type="similarity">
    <text evidence="5">Belongs to the binding-protein-dependent transport system permease family.</text>
</comment>
<evidence type="ECO:0000256" key="2">
    <source>
        <dbReference type="ARBA" id="ARBA00022692"/>
    </source>
</evidence>
<evidence type="ECO:0000259" key="6">
    <source>
        <dbReference type="PROSITE" id="PS50928"/>
    </source>
</evidence>
<keyword evidence="4 5" id="KW-0472">Membrane</keyword>
<evidence type="ECO:0000256" key="5">
    <source>
        <dbReference type="RuleBase" id="RU363032"/>
    </source>
</evidence>
<keyword evidence="8" id="KW-1185">Reference proteome</keyword>
<dbReference type="RefSeq" id="WP_316700161.1">
    <property type="nucleotide sequence ID" value="NZ_CP136336.1"/>
</dbReference>
<feature type="transmembrane region" description="Helical" evidence="5">
    <location>
        <begin position="21"/>
        <end position="40"/>
    </location>
</feature>
<dbReference type="InterPro" id="IPR000515">
    <property type="entry name" value="MetI-like"/>
</dbReference>
<feature type="transmembrane region" description="Helical" evidence="5">
    <location>
        <begin position="263"/>
        <end position="285"/>
    </location>
</feature>
<sequence length="295" mass="32336">MTEFRSAYAATASGRLGRYGLYALLLLFAAYYLAPLYVMLATSFKPPEEMRESSLFALPRMLQWDTWRMTWSEVCISVNCGGMKPYFANSLAVVLPAVVISTLIGAINGYALTMWPFRGANLLFGLLLFSCFIPFQAVILPLAQLLGAVGMGSSTGWGVMTAYIVYGLGFTTLFFRNYYVTLPRELVKAATIDGAGFFGVFWHILLPISAPIFVVTVIWQFTQIWNDFLFAATLTDGPGQTITVALNNLVKTSQATKRYDVDMAAAVITGLPTLVVYFLAGKYFVRGLTAGAVKG</sequence>
<evidence type="ECO:0000313" key="7">
    <source>
        <dbReference type="EMBL" id="WOB07502.1"/>
    </source>
</evidence>
<feature type="domain" description="ABC transmembrane type-1" evidence="6">
    <location>
        <begin position="87"/>
        <end position="280"/>
    </location>
</feature>
<dbReference type="Gene3D" id="1.10.3720.10">
    <property type="entry name" value="MetI-like"/>
    <property type="match status" value="1"/>
</dbReference>
<evidence type="ECO:0000256" key="1">
    <source>
        <dbReference type="ARBA" id="ARBA00004651"/>
    </source>
</evidence>
<reference evidence="7 8" key="1">
    <citation type="submission" date="2023-10" db="EMBL/GenBank/DDBJ databases">
        <title>Bacteria for the degradation of biodegradable plastic PBAT(Polybutylene adipate terephthalate).</title>
        <authorList>
            <person name="Weon H.-Y."/>
            <person name="Yeon J."/>
        </authorList>
    </citation>
    <scope>NUCLEOTIDE SEQUENCE [LARGE SCALE GENOMIC DNA]</scope>
    <source>
        <strain evidence="7 8">SBD 7-3</strain>
    </source>
</reference>
<evidence type="ECO:0000256" key="4">
    <source>
        <dbReference type="ARBA" id="ARBA00023136"/>
    </source>
</evidence>
<dbReference type="SUPFAM" id="SSF161098">
    <property type="entry name" value="MetI-like"/>
    <property type="match status" value="1"/>
</dbReference>
<dbReference type="Pfam" id="PF00528">
    <property type="entry name" value="BPD_transp_1"/>
    <property type="match status" value="1"/>
</dbReference>
<keyword evidence="5" id="KW-0813">Transport</keyword>
<feature type="transmembrane region" description="Helical" evidence="5">
    <location>
        <begin position="155"/>
        <end position="175"/>
    </location>
</feature>
<dbReference type="Proteomes" id="UP001303946">
    <property type="component" value="Chromosome"/>
</dbReference>
<dbReference type="PANTHER" id="PTHR43879">
    <property type="entry name" value="ABC TRANSPORTER PERMEASE PROTEIN"/>
    <property type="match status" value="1"/>
</dbReference>
<comment type="subcellular location">
    <subcellularLocation>
        <location evidence="1 5">Cell membrane</location>
        <topology evidence="1 5">Multi-pass membrane protein</topology>
    </subcellularLocation>
</comment>
<protein>
    <submittedName>
        <fullName evidence="7">Carbohydrate ABC transporter permease</fullName>
    </submittedName>
</protein>
<evidence type="ECO:0000256" key="3">
    <source>
        <dbReference type="ARBA" id="ARBA00022989"/>
    </source>
</evidence>
<name>A0ABZ0CR91_9BURK</name>
<dbReference type="PROSITE" id="PS50928">
    <property type="entry name" value="ABC_TM1"/>
    <property type="match status" value="1"/>
</dbReference>
<evidence type="ECO:0000313" key="8">
    <source>
        <dbReference type="Proteomes" id="UP001303946"/>
    </source>
</evidence>